<dbReference type="Proteomes" id="UP001165960">
    <property type="component" value="Unassembled WGS sequence"/>
</dbReference>
<gene>
    <name evidence="1" type="ORF">DSO57_1010588</name>
</gene>
<sequence>MSNSVINEATPKEAVIPVEEEKVRVDSVADESKKRSTRSKLKLGLLLVLVLVYYVVSMVLTPANPLMRTVICGFIALKIFFKFFPVRRIIRPASRSLDPLVSKARGIPSLVRNGVGATLIVALLLSVTFGFQETDAGTIMQRCQSMLGLVVLVILMVVSSRDFRSINWQTVIAGILLQLLVGLFVMKTTVGKDSFRFLSDQCASLLGFAMEGSTFVFGPLAKTQAFVFSVLPSILFFAAFIQILYYLEVMQWIIAKFAWFFKVVMDTSGSESVVAAASPFVGMGESSLLVKPFLPEMTRSELHQIMSSGFATIAGSVLIAFISFGINPEALITSCVMSIPCSLALSKLRYPETEESKTKGHITLSSEEERESNLLHAATNGAAQGVTLCLLIAGTLLAIISLIALVDSLLTFFGSFLRIKNLTLQLMGGYIFLPFAWLVGTPAGECEAVGQLMAMKLFANEFVAFGRLAELQKAGVLSARASTIATYALCGFANFASVGIQVGCLGAMAPTRKRDLAELAMSAMFTGTICTFVSAAIAGLLI</sequence>
<dbReference type="EMBL" id="QTSX02000745">
    <property type="protein sequence ID" value="KAJ9085782.1"/>
    <property type="molecule type" value="Genomic_DNA"/>
</dbReference>
<proteinExistence type="predicted"/>
<evidence type="ECO:0000313" key="2">
    <source>
        <dbReference type="Proteomes" id="UP001165960"/>
    </source>
</evidence>
<keyword evidence="2" id="KW-1185">Reference proteome</keyword>
<accession>A0ACC2UG88</accession>
<reference evidence="1" key="1">
    <citation type="submission" date="2022-04" db="EMBL/GenBank/DDBJ databases">
        <title>Genome of the entomopathogenic fungus Entomophthora muscae.</title>
        <authorList>
            <person name="Elya C."/>
            <person name="Lovett B.R."/>
            <person name="Lee E."/>
            <person name="Macias A.M."/>
            <person name="Hajek A.E."/>
            <person name="De Bivort B.L."/>
            <person name="Kasson M.T."/>
            <person name="De Fine Licht H.H."/>
            <person name="Stajich J.E."/>
        </authorList>
    </citation>
    <scope>NUCLEOTIDE SEQUENCE</scope>
    <source>
        <strain evidence="1">Berkeley</strain>
    </source>
</reference>
<comment type="caution">
    <text evidence="1">The sequence shown here is derived from an EMBL/GenBank/DDBJ whole genome shotgun (WGS) entry which is preliminary data.</text>
</comment>
<organism evidence="1 2">
    <name type="scientific">Entomophthora muscae</name>
    <dbReference type="NCBI Taxonomy" id="34485"/>
    <lineage>
        <taxon>Eukaryota</taxon>
        <taxon>Fungi</taxon>
        <taxon>Fungi incertae sedis</taxon>
        <taxon>Zoopagomycota</taxon>
        <taxon>Entomophthoromycotina</taxon>
        <taxon>Entomophthoromycetes</taxon>
        <taxon>Entomophthorales</taxon>
        <taxon>Entomophthoraceae</taxon>
        <taxon>Entomophthora</taxon>
    </lineage>
</organism>
<protein>
    <submittedName>
        <fullName evidence="1">Uncharacterized protein</fullName>
    </submittedName>
</protein>
<evidence type="ECO:0000313" key="1">
    <source>
        <dbReference type="EMBL" id="KAJ9085782.1"/>
    </source>
</evidence>
<name>A0ACC2UG88_9FUNG</name>